<dbReference type="InterPro" id="IPR045932">
    <property type="entry name" value="DUF6352"/>
</dbReference>
<dbReference type="EMBL" id="CP030941">
    <property type="protein sequence ID" value="UUP15703.1"/>
    <property type="molecule type" value="Genomic_DNA"/>
</dbReference>
<accession>A0ABY5MG46</accession>
<proteinExistence type="predicted"/>
<evidence type="ECO:0000313" key="2">
    <source>
        <dbReference type="Proteomes" id="UP001342418"/>
    </source>
</evidence>
<gene>
    <name evidence="1" type="ORF">NTH_00141</name>
</gene>
<keyword evidence="2" id="KW-1185">Reference proteome</keyword>
<evidence type="ECO:0000313" key="1">
    <source>
        <dbReference type="EMBL" id="UUP15703.1"/>
    </source>
</evidence>
<dbReference type="Proteomes" id="UP001342418">
    <property type="component" value="Chromosome"/>
</dbReference>
<protein>
    <submittedName>
        <fullName evidence="1">Uncharacterized protein</fullName>
    </submittedName>
</protein>
<name>A0ABY5MG46_9HYPH</name>
<reference evidence="1 2" key="1">
    <citation type="submission" date="2018-07" db="EMBL/GenBank/DDBJ databases">
        <title>Genome sequence of Nitratireductor thuwali#1536.</title>
        <authorList>
            <person name="Michoud G."/>
            <person name="Merlino G."/>
            <person name="Sefrji F.O."/>
            <person name="Daffonchio D."/>
        </authorList>
    </citation>
    <scope>NUCLEOTIDE SEQUENCE [LARGE SCALE GENOMIC DNA]</scope>
    <source>
        <strain evidence="2">Nit1536</strain>
    </source>
</reference>
<sequence length="352" mass="39578">MPVSETIHARPDGGRRPIWKSAGLHLTGRLDSGWLAVSPDLLRAYYTRPEIHPIETSCRNEHLLFEKLMEVPDAPVADAELTAIADRDAADNYRLLLRYRDHLLKHGSIEAGYRALFETGAPQVPPVFIEQLVHLIISNMLDGESDVFILRAAELFFRDQKATVADDRLMLADAEVVEMYSQTGGLGGLGALLAEAGTAMREVSLDVLTEENAASYPERADQFNFALDFRFTQPGQDALARVIERWIVHFFRLPVRVQAVRSITDERWSWHVGLDAQATQILNALYEGVAVGEDDLGRIMALFRLEFLEQDRIIETMRGKPAYLGMAMTTDGLVRLKPQNLLTNLPLKDDRQ</sequence>
<dbReference type="Pfam" id="PF19879">
    <property type="entry name" value="DUF6352"/>
    <property type="match status" value="1"/>
</dbReference>
<organism evidence="1 2">
    <name type="scientific">Nitratireductor thuwali</name>
    <dbReference type="NCBI Taxonomy" id="2267699"/>
    <lineage>
        <taxon>Bacteria</taxon>
        <taxon>Pseudomonadati</taxon>
        <taxon>Pseudomonadota</taxon>
        <taxon>Alphaproteobacteria</taxon>
        <taxon>Hyphomicrobiales</taxon>
        <taxon>Phyllobacteriaceae</taxon>
        <taxon>Nitratireductor</taxon>
    </lineage>
</organism>